<evidence type="ECO:0000313" key="3">
    <source>
        <dbReference type="Proteomes" id="UP000230108"/>
    </source>
</evidence>
<feature type="transmembrane region" description="Helical" evidence="1">
    <location>
        <begin position="322"/>
        <end position="344"/>
    </location>
</feature>
<dbReference type="Proteomes" id="UP000230108">
    <property type="component" value="Unassembled WGS sequence"/>
</dbReference>
<dbReference type="AlphaFoldDB" id="A0A2M7QCC4"/>
<evidence type="ECO:0008006" key="4">
    <source>
        <dbReference type="Google" id="ProtNLM"/>
    </source>
</evidence>
<evidence type="ECO:0000256" key="1">
    <source>
        <dbReference type="SAM" id="Phobius"/>
    </source>
</evidence>
<proteinExistence type="predicted"/>
<sequence length="685" mass="76504">MNLPFFSSKKNIKDVFFGLFLKESQGCGYILVQDEHGVTVKTKKKFQYSDSWEHLTEDVDEILYKLEQETQCHVEKTIFFLFSHLIDESVKEIKRPYLQKIKELSKNLEFKPVGYIECHEAVASFLHDKESLALTSILVELDDTNIGVFVYKSGRKIRSIVVARTDAIIDDLISAFTTVGSNALLPNRLILYNSSSLIEESTSIITHKWPSELFAQMPRVEILNEADIVSGLVQVFEKQIETIESGVDEAPDAGAIKQKSVLGFLIGEDIGLMDSQSVAHGPRDESKKIIAPSEPFLKKSIEEMNKVGSFLMRTFKQMNIKLYGLVFGGIVLFIGIVFCLMFFFHKATILITLPTKTVERTVSTVEIPILIASSSMQLKDTKVTTGKKDIGDKAKGEVTLFNFDDTDKTFSKDTVLQADNIRFTLDGDVTVASSTLASDGSAKLPGKQKAKITAIEIGIESNLDKNKRFRIADLSTSVYFAMNDNAITGGTKKTLRTVSKKDLEDLKGSLLDKAKKNQQDKSTTIQNAGITFIDQLTDFQISNAKYSKEVGEEGDSLNLQATVTSKFYYFENDKVLVFLAGELEKDTPSGFKFETKNITYAVDKVTKKGVGTVLTLKSKAIAVKSSNGIEIMEHIKGSQDTEAQTYLSRQIGAIAVQIQMYPRVYWLSSHIPFFKRNIDLQIDSK</sequence>
<protein>
    <recommendedName>
        <fullName evidence="4">Baseplate protein J-like domain-containing protein</fullName>
    </recommendedName>
</protein>
<gene>
    <name evidence="2" type="ORF">COY90_05585</name>
</gene>
<dbReference type="EMBL" id="PFLF01000117">
    <property type="protein sequence ID" value="PIY68513.1"/>
    <property type="molecule type" value="Genomic_DNA"/>
</dbReference>
<keyword evidence="1" id="KW-0472">Membrane</keyword>
<reference evidence="3" key="1">
    <citation type="submission" date="2017-09" db="EMBL/GenBank/DDBJ databases">
        <title>Depth-based differentiation of microbial function through sediment-hosted aquifers and enrichment of novel symbionts in the deep terrestrial subsurface.</title>
        <authorList>
            <person name="Probst A.J."/>
            <person name="Ladd B."/>
            <person name="Jarett J.K."/>
            <person name="Geller-Mcgrath D.E."/>
            <person name="Sieber C.M.K."/>
            <person name="Emerson J.B."/>
            <person name="Anantharaman K."/>
            <person name="Thomas B.C."/>
            <person name="Malmstrom R."/>
            <person name="Stieglmeier M."/>
            <person name="Klingl A."/>
            <person name="Woyke T."/>
            <person name="Ryan C.M."/>
            <person name="Banfield J.F."/>
        </authorList>
    </citation>
    <scope>NUCLEOTIDE SEQUENCE [LARGE SCALE GENOMIC DNA]</scope>
</reference>
<keyword evidence="1" id="KW-1133">Transmembrane helix</keyword>
<accession>A0A2M7QCC4</accession>
<keyword evidence="1" id="KW-0812">Transmembrane</keyword>
<comment type="caution">
    <text evidence="2">The sequence shown here is derived from an EMBL/GenBank/DDBJ whole genome shotgun (WGS) entry which is preliminary data.</text>
</comment>
<name>A0A2M7QCC4_9BACT</name>
<evidence type="ECO:0000313" key="2">
    <source>
        <dbReference type="EMBL" id="PIY68513.1"/>
    </source>
</evidence>
<organism evidence="2 3">
    <name type="scientific">Candidatus Roizmanbacteria bacterium CG_4_10_14_0_8_um_filter_39_9</name>
    <dbReference type="NCBI Taxonomy" id="1974829"/>
    <lineage>
        <taxon>Bacteria</taxon>
        <taxon>Candidatus Roizmaniibacteriota</taxon>
    </lineage>
</organism>